<gene>
    <name evidence="5" type="ORF">GE061_013747</name>
</gene>
<evidence type="ECO:0000256" key="3">
    <source>
        <dbReference type="PROSITE-ProRule" id="PRU00221"/>
    </source>
</evidence>
<proteinExistence type="predicted"/>
<accession>A0A8S9XNP3</accession>
<dbReference type="OrthoDB" id="4869960at2759"/>
<dbReference type="SMART" id="SM00320">
    <property type="entry name" value="WD40"/>
    <property type="match status" value="7"/>
</dbReference>
<dbReference type="SUPFAM" id="SSF50978">
    <property type="entry name" value="WD40 repeat-like"/>
    <property type="match status" value="1"/>
</dbReference>
<dbReference type="InterPro" id="IPR045151">
    <property type="entry name" value="DCAF8"/>
</dbReference>
<comment type="caution">
    <text evidence="5">The sequence shown here is derived from an EMBL/GenBank/DDBJ whole genome shotgun (WGS) entry which is preliminary data.</text>
</comment>
<evidence type="ECO:0000313" key="6">
    <source>
        <dbReference type="Proteomes" id="UP000466442"/>
    </source>
</evidence>
<feature type="repeat" description="WD" evidence="3">
    <location>
        <begin position="140"/>
        <end position="181"/>
    </location>
</feature>
<sequence length="556" mass="62995">MSDDEIMDSGSDNNNDSREQTSSPSREEDSRSTVEDPPFSQRPSGLFRFFSGEGYVSPFLRDWDDSSESSQEGSTTETATKIELLATPKVLLKPKPKHNWFMINEIINREYRSQHPPNRFTRRFYSSLHAVRRLELMYKLEQHTGCVNAINFNSSGTRLISGSDDKTVTVWDWSVGKCATQFNTGHSSNVFQCKYLPLSGDGHIVTCSRDGQVRLANQMSNGTYKCHTKLAQHTKACHKIATLPHSPHIILSAGEDAQVFSIDVREKVPIRLMHVRENKRKISLYSIHANPMTGNEFVVAGNDYYVRIFDRRHISGNGIAEIKFKPSHLSDDPFAVYVTCAVFNYNGTEVIGSYNDDDIYLFDCKHASNTDFVHKYEGHRNAETVKGVNFYGPKSEYVISGSDCGHIYIWDKNTEGIVQWMRGDEEGVINCLEPHPHIPVLATSGMDHDVKIWISSCETDPVMQDLDKCIKINQTNREGRGSRHVSLLNRWWRRLSTRSRSAPAEEAPILVALDPRRVDQFVYSPISGCGYVLNMGQSRGIEDNFFLGNLVEVCQK</sequence>
<dbReference type="EMBL" id="WIXP02000005">
    <property type="protein sequence ID" value="KAF6210640.1"/>
    <property type="molecule type" value="Genomic_DNA"/>
</dbReference>
<protein>
    <recommendedName>
        <fullName evidence="7">WD repeat-containing protein 55 homolog</fullName>
    </recommendedName>
</protein>
<evidence type="ECO:0000256" key="2">
    <source>
        <dbReference type="ARBA" id="ARBA00022737"/>
    </source>
</evidence>
<evidence type="ECO:0008006" key="7">
    <source>
        <dbReference type="Google" id="ProtNLM"/>
    </source>
</evidence>
<dbReference type="InterPro" id="IPR036322">
    <property type="entry name" value="WD40_repeat_dom_sf"/>
</dbReference>
<feature type="region of interest" description="Disordered" evidence="4">
    <location>
        <begin position="1"/>
        <end position="45"/>
    </location>
</feature>
<keyword evidence="2" id="KW-0677">Repeat</keyword>
<dbReference type="Pfam" id="PF00400">
    <property type="entry name" value="WD40"/>
    <property type="match status" value="4"/>
</dbReference>
<evidence type="ECO:0000313" key="5">
    <source>
        <dbReference type="EMBL" id="KAF6210640.1"/>
    </source>
</evidence>
<dbReference type="GO" id="GO:0005737">
    <property type="term" value="C:cytoplasm"/>
    <property type="evidence" value="ECO:0007669"/>
    <property type="project" value="TreeGrafter"/>
</dbReference>
<keyword evidence="1 3" id="KW-0853">WD repeat</keyword>
<dbReference type="AlphaFoldDB" id="A0A8S9XNP3"/>
<dbReference type="Gene3D" id="2.130.10.10">
    <property type="entry name" value="YVTN repeat-like/Quinoprotein amine dehydrogenase"/>
    <property type="match status" value="1"/>
</dbReference>
<dbReference type="InterPro" id="IPR015943">
    <property type="entry name" value="WD40/YVTN_repeat-like_dom_sf"/>
</dbReference>
<keyword evidence="6" id="KW-1185">Reference proteome</keyword>
<dbReference type="PANTHER" id="PTHR15574">
    <property type="entry name" value="WD REPEAT DOMAIN-CONTAINING FAMILY"/>
    <property type="match status" value="1"/>
</dbReference>
<dbReference type="PROSITE" id="PS50294">
    <property type="entry name" value="WD_REPEATS_REGION"/>
    <property type="match status" value="1"/>
</dbReference>
<evidence type="ECO:0000256" key="1">
    <source>
        <dbReference type="ARBA" id="ARBA00022574"/>
    </source>
</evidence>
<dbReference type="Proteomes" id="UP000466442">
    <property type="component" value="Linkage Group LG5"/>
</dbReference>
<organism evidence="5 6">
    <name type="scientific">Apolygus lucorum</name>
    <name type="common">Small green plant bug</name>
    <name type="synonym">Lygocoris lucorum</name>
    <dbReference type="NCBI Taxonomy" id="248454"/>
    <lineage>
        <taxon>Eukaryota</taxon>
        <taxon>Metazoa</taxon>
        <taxon>Ecdysozoa</taxon>
        <taxon>Arthropoda</taxon>
        <taxon>Hexapoda</taxon>
        <taxon>Insecta</taxon>
        <taxon>Pterygota</taxon>
        <taxon>Neoptera</taxon>
        <taxon>Paraneoptera</taxon>
        <taxon>Hemiptera</taxon>
        <taxon>Heteroptera</taxon>
        <taxon>Panheteroptera</taxon>
        <taxon>Cimicomorpha</taxon>
        <taxon>Miridae</taxon>
        <taxon>Mirini</taxon>
        <taxon>Apolygus</taxon>
    </lineage>
</organism>
<dbReference type="PANTHER" id="PTHR15574:SF21">
    <property type="entry name" value="DDB1- AND CUL4-ASSOCIATED FACTOR 8"/>
    <property type="match status" value="1"/>
</dbReference>
<evidence type="ECO:0000256" key="4">
    <source>
        <dbReference type="SAM" id="MobiDB-lite"/>
    </source>
</evidence>
<feature type="compositionally biased region" description="Low complexity" evidence="4">
    <location>
        <begin position="68"/>
        <end position="78"/>
    </location>
</feature>
<dbReference type="GO" id="GO:0080008">
    <property type="term" value="C:Cul4-RING E3 ubiquitin ligase complex"/>
    <property type="evidence" value="ECO:0007669"/>
    <property type="project" value="TreeGrafter"/>
</dbReference>
<feature type="region of interest" description="Disordered" evidence="4">
    <location>
        <begin position="61"/>
        <end position="80"/>
    </location>
</feature>
<name>A0A8S9XNP3_APOLU</name>
<dbReference type="InterPro" id="IPR001680">
    <property type="entry name" value="WD40_rpt"/>
</dbReference>
<feature type="compositionally biased region" description="Basic and acidic residues" evidence="4">
    <location>
        <begin position="15"/>
        <end position="34"/>
    </location>
</feature>
<dbReference type="PROSITE" id="PS50082">
    <property type="entry name" value="WD_REPEATS_2"/>
    <property type="match status" value="1"/>
</dbReference>
<reference evidence="5" key="1">
    <citation type="journal article" date="2021" name="Mol. Ecol. Resour.">
        <title>Apolygus lucorum genome provides insights into omnivorousness and mesophyll feeding.</title>
        <authorList>
            <person name="Liu Y."/>
            <person name="Liu H."/>
            <person name="Wang H."/>
            <person name="Huang T."/>
            <person name="Liu B."/>
            <person name="Yang B."/>
            <person name="Yin L."/>
            <person name="Li B."/>
            <person name="Zhang Y."/>
            <person name="Zhang S."/>
            <person name="Jiang F."/>
            <person name="Zhang X."/>
            <person name="Ren Y."/>
            <person name="Wang B."/>
            <person name="Wang S."/>
            <person name="Lu Y."/>
            <person name="Wu K."/>
            <person name="Fan W."/>
            <person name="Wang G."/>
        </authorList>
    </citation>
    <scope>NUCLEOTIDE SEQUENCE</scope>
    <source>
        <strain evidence="5">12Hb</strain>
    </source>
</reference>